<evidence type="ECO:0000313" key="3">
    <source>
        <dbReference type="WBParaSite" id="PgB07_g089_t01"/>
    </source>
</evidence>
<proteinExistence type="predicted"/>
<accession>A0A914ZM96</accession>
<dbReference type="WBParaSite" id="PgB07_g089_t01">
    <property type="protein sequence ID" value="PgB07_g089_t01"/>
    <property type="gene ID" value="PgB07_g089"/>
</dbReference>
<name>A0A914ZM96_PARUN</name>
<dbReference type="AlphaFoldDB" id="A0A914ZM96"/>
<evidence type="ECO:0000256" key="1">
    <source>
        <dbReference type="SAM" id="MobiDB-lite"/>
    </source>
</evidence>
<evidence type="ECO:0000313" key="2">
    <source>
        <dbReference type="Proteomes" id="UP000887569"/>
    </source>
</evidence>
<dbReference type="Proteomes" id="UP000887569">
    <property type="component" value="Unplaced"/>
</dbReference>
<protein>
    <submittedName>
        <fullName evidence="3">Uncharacterized protein</fullName>
    </submittedName>
</protein>
<keyword evidence="2" id="KW-1185">Reference proteome</keyword>
<feature type="region of interest" description="Disordered" evidence="1">
    <location>
        <begin position="57"/>
        <end position="83"/>
    </location>
</feature>
<organism evidence="2 3">
    <name type="scientific">Parascaris univalens</name>
    <name type="common">Nematode worm</name>
    <dbReference type="NCBI Taxonomy" id="6257"/>
    <lineage>
        <taxon>Eukaryota</taxon>
        <taxon>Metazoa</taxon>
        <taxon>Ecdysozoa</taxon>
        <taxon>Nematoda</taxon>
        <taxon>Chromadorea</taxon>
        <taxon>Rhabditida</taxon>
        <taxon>Spirurina</taxon>
        <taxon>Ascaridomorpha</taxon>
        <taxon>Ascaridoidea</taxon>
        <taxon>Ascarididae</taxon>
        <taxon>Parascaris</taxon>
    </lineage>
</organism>
<reference evidence="3" key="1">
    <citation type="submission" date="2022-11" db="UniProtKB">
        <authorList>
            <consortium name="WormBaseParasite"/>
        </authorList>
    </citation>
    <scope>IDENTIFICATION</scope>
</reference>
<feature type="region of interest" description="Disordered" evidence="1">
    <location>
        <begin position="137"/>
        <end position="166"/>
    </location>
</feature>
<sequence length="166" mass="18297">MPTGQTLTDSSLLCIHCGLTSEFRARQTKQHFTRRGVAKREMRHRDSLQSTCSKKRLTASEVPMATRNDETHSANDDTPSENWEIKTKRLNGEKGMLHTLPKMVNGKKGMLHTSPKMVSGKKGMLHTSPKMVNGIKGTLHASSEMEGGARQISESSPSKDPSVGPR</sequence>